<feature type="domain" description="DUF2529" evidence="1">
    <location>
        <begin position="2"/>
        <end position="170"/>
    </location>
</feature>
<dbReference type="Proteomes" id="UP000310541">
    <property type="component" value="Unassembled WGS sequence"/>
</dbReference>
<sequence length="177" mass="19708">MMMKIFTTQLMGKFKLIQDNHEMVIEDISRLFAQTINGGGTVYFYGEHELQGAALEAVYGAEKLPSCSILHDPSALTEKDCVILFTRFNDDQGAADRVSRFKETGAAVVGVSATRKDASHALEENVHFHINTGLTDGLVPNDDGERVGYPSLLTSLYVYHALYLTTREILEEHGYEF</sequence>
<dbReference type="GO" id="GO:0097367">
    <property type="term" value="F:carbohydrate derivative binding"/>
    <property type="evidence" value="ECO:0007669"/>
    <property type="project" value="InterPro"/>
</dbReference>
<dbReference type="Gene3D" id="3.40.50.10490">
    <property type="entry name" value="Glucose-6-phosphate isomerase like protein, domain 1"/>
    <property type="match status" value="1"/>
</dbReference>
<dbReference type="GO" id="GO:1901135">
    <property type="term" value="P:carbohydrate derivative metabolic process"/>
    <property type="evidence" value="ECO:0007669"/>
    <property type="project" value="InterPro"/>
</dbReference>
<accession>A0A4U1MHY1</accession>
<evidence type="ECO:0000313" key="3">
    <source>
        <dbReference type="Proteomes" id="UP000310541"/>
    </source>
</evidence>
<dbReference type="InterPro" id="IPR046348">
    <property type="entry name" value="SIS_dom_sf"/>
</dbReference>
<comment type="caution">
    <text evidence="2">The sequence shown here is derived from an EMBL/GenBank/DDBJ whole genome shotgun (WGS) entry which is preliminary data.</text>
</comment>
<dbReference type="SUPFAM" id="SSF53697">
    <property type="entry name" value="SIS domain"/>
    <property type="match status" value="1"/>
</dbReference>
<dbReference type="InterPro" id="IPR019676">
    <property type="entry name" value="DUF2529"/>
</dbReference>
<dbReference type="OrthoDB" id="2737584at2"/>
<organism evidence="2 3">
    <name type="scientific">Guptibacillus hwajinpoensis</name>
    <dbReference type="NCBI Taxonomy" id="208199"/>
    <lineage>
        <taxon>Bacteria</taxon>
        <taxon>Bacillati</taxon>
        <taxon>Bacillota</taxon>
        <taxon>Bacilli</taxon>
        <taxon>Bacillales</taxon>
        <taxon>Guptibacillaceae</taxon>
        <taxon>Guptibacillus</taxon>
    </lineage>
</organism>
<reference evidence="2 3" key="1">
    <citation type="submission" date="2019-04" db="EMBL/GenBank/DDBJ databases">
        <title>Genome sequence of Bacillus hwajinpoensis strain Y2.</title>
        <authorList>
            <person name="Fair J.L."/>
            <person name="Maclea K.S."/>
        </authorList>
    </citation>
    <scope>NUCLEOTIDE SEQUENCE [LARGE SCALE GENOMIC DNA]</scope>
    <source>
        <strain evidence="2 3">Y2</strain>
    </source>
</reference>
<dbReference type="Pfam" id="PF10740">
    <property type="entry name" value="DUF2529"/>
    <property type="match status" value="1"/>
</dbReference>
<protein>
    <submittedName>
        <fullName evidence="2">DUF2529 domain-containing protein</fullName>
    </submittedName>
</protein>
<proteinExistence type="predicted"/>
<dbReference type="AlphaFoldDB" id="A0A4U1MHY1"/>
<evidence type="ECO:0000313" key="2">
    <source>
        <dbReference type="EMBL" id="TKD70603.1"/>
    </source>
</evidence>
<evidence type="ECO:0000259" key="1">
    <source>
        <dbReference type="Pfam" id="PF10740"/>
    </source>
</evidence>
<dbReference type="EMBL" id="SWFM01000002">
    <property type="protein sequence ID" value="TKD70603.1"/>
    <property type="molecule type" value="Genomic_DNA"/>
</dbReference>
<name>A0A4U1MHY1_9BACL</name>
<gene>
    <name evidence="2" type="ORF">FBF83_08220</name>
</gene>